<feature type="transmembrane region" description="Helical" evidence="12">
    <location>
        <begin position="1367"/>
        <end position="1387"/>
    </location>
</feature>
<keyword evidence="2" id="KW-0813">Transport</keyword>
<feature type="transmembrane region" description="Helical" evidence="12">
    <location>
        <begin position="106"/>
        <end position="127"/>
    </location>
</feature>
<reference evidence="14" key="2">
    <citation type="submission" date="2019-06" db="EMBL/GenBank/DDBJ databases">
        <title>Genomics analysis of Aphanomyces spp. identifies a new class of oomycete effector associated with host adaptation.</title>
        <authorList>
            <person name="Gaulin E."/>
        </authorList>
    </citation>
    <scope>NUCLEOTIDE SEQUENCE</scope>
    <source>
        <strain evidence="14">CBS 578.67</strain>
    </source>
</reference>
<dbReference type="InterPro" id="IPR043203">
    <property type="entry name" value="VGCC_Ca_Na"/>
</dbReference>
<evidence type="ECO:0000256" key="3">
    <source>
        <dbReference type="ARBA" id="ARBA00022692"/>
    </source>
</evidence>
<evidence type="ECO:0000256" key="9">
    <source>
        <dbReference type="ARBA" id="ARBA00023180"/>
    </source>
</evidence>
<evidence type="ECO:0000256" key="4">
    <source>
        <dbReference type="ARBA" id="ARBA00022737"/>
    </source>
</evidence>
<reference evidence="15 16" key="1">
    <citation type="submission" date="2019-03" db="EMBL/GenBank/DDBJ databases">
        <authorList>
            <person name="Gaulin E."/>
            <person name="Dumas B."/>
        </authorList>
    </citation>
    <scope>NUCLEOTIDE SEQUENCE [LARGE SCALE GENOMIC DNA]</scope>
    <source>
        <strain evidence="15">CBS 568.67</strain>
    </source>
</reference>
<evidence type="ECO:0000256" key="1">
    <source>
        <dbReference type="ARBA" id="ARBA00004141"/>
    </source>
</evidence>
<evidence type="ECO:0000313" key="14">
    <source>
        <dbReference type="EMBL" id="KAF0685333.1"/>
    </source>
</evidence>
<evidence type="ECO:0000256" key="10">
    <source>
        <dbReference type="ARBA" id="ARBA00023303"/>
    </source>
</evidence>
<dbReference type="GO" id="GO:0005248">
    <property type="term" value="F:voltage-gated sodium channel activity"/>
    <property type="evidence" value="ECO:0007669"/>
    <property type="project" value="TreeGrafter"/>
</dbReference>
<feature type="transmembrane region" description="Helical" evidence="12">
    <location>
        <begin position="888"/>
        <end position="909"/>
    </location>
</feature>
<feature type="transmembrane region" description="Helical" evidence="12">
    <location>
        <begin position="1163"/>
        <end position="1188"/>
    </location>
</feature>
<feature type="transmembrane region" description="Helical" evidence="12">
    <location>
        <begin position="507"/>
        <end position="526"/>
    </location>
</feature>
<protein>
    <submittedName>
        <fullName evidence="15">Aste57867_22753 protein</fullName>
    </submittedName>
</protein>
<feature type="transmembrane region" description="Helical" evidence="12">
    <location>
        <begin position="921"/>
        <end position="942"/>
    </location>
</feature>
<organism evidence="15 16">
    <name type="scientific">Aphanomyces stellatus</name>
    <dbReference type="NCBI Taxonomy" id="120398"/>
    <lineage>
        <taxon>Eukaryota</taxon>
        <taxon>Sar</taxon>
        <taxon>Stramenopiles</taxon>
        <taxon>Oomycota</taxon>
        <taxon>Saprolegniomycetes</taxon>
        <taxon>Saprolegniales</taxon>
        <taxon>Verrucalvaceae</taxon>
        <taxon>Aphanomyces</taxon>
    </lineage>
</organism>
<accession>A0A485LM16</accession>
<feature type="transmembrane region" description="Helical" evidence="12">
    <location>
        <begin position="631"/>
        <end position="654"/>
    </location>
</feature>
<dbReference type="PANTHER" id="PTHR10037:SF62">
    <property type="entry name" value="SODIUM CHANNEL PROTEIN 60E"/>
    <property type="match status" value="1"/>
</dbReference>
<evidence type="ECO:0000313" key="15">
    <source>
        <dbReference type="EMBL" id="VFT99406.1"/>
    </source>
</evidence>
<feature type="transmembrane region" description="Helical" evidence="12">
    <location>
        <begin position="65"/>
        <end position="86"/>
    </location>
</feature>
<keyword evidence="8 12" id="KW-0472">Membrane</keyword>
<evidence type="ECO:0000256" key="2">
    <source>
        <dbReference type="ARBA" id="ARBA00022448"/>
    </source>
</evidence>
<dbReference type="InterPro" id="IPR027359">
    <property type="entry name" value="Volt_channel_dom_sf"/>
</dbReference>
<feature type="domain" description="EF-hand" evidence="13">
    <location>
        <begin position="1507"/>
        <end position="1542"/>
    </location>
</feature>
<feature type="transmembrane region" description="Helical" evidence="12">
    <location>
        <begin position="986"/>
        <end position="1005"/>
    </location>
</feature>
<keyword evidence="16" id="KW-1185">Reference proteome</keyword>
<keyword evidence="7" id="KW-0406">Ion transport</keyword>
<keyword evidence="4" id="KW-0677">Repeat</keyword>
<keyword evidence="6 12" id="KW-1133">Transmembrane helix</keyword>
<dbReference type="EMBL" id="CAADRA010007211">
    <property type="protein sequence ID" value="VFT99406.1"/>
    <property type="molecule type" value="Genomic_DNA"/>
</dbReference>
<dbReference type="InterPro" id="IPR031649">
    <property type="entry name" value="GPHH_dom"/>
</dbReference>
<evidence type="ECO:0000256" key="6">
    <source>
        <dbReference type="ARBA" id="ARBA00022989"/>
    </source>
</evidence>
<comment type="subcellular location">
    <subcellularLocation>
        <location evidence="1">Membrane</location>
        <topology evidence="1">Multi-pass membrane protein</topology>
    </subcellularLocation>
</comment>
<evidence type="ECO:0000256" key="12">
    <source>
        <dbReference type="SAM" id="Phobius"/>
    </source>
</evidence>
<feature type="transmembrane region" description="Helical" evidence="12">
    <location>
        <begin position="851"/>
        <end position="868"/>
    </location>
</feature>
<feature type="transmembrane region" description="Helical" evidence="12">
    <location>
        <begin position="139"/>
        <end position="162"/>
    </location>
</feature>
<dbReference type="GO" id="GO:0005509">
    <property type="term" value="F:calcium ion binding"/>
    <property type="evidence" value="ECO:0007669"/>
    <property type="project" value="InterPro"/>
</dbReference>
<evidence type="ECO:0000256" key="8">
    <source>
        <dbReference type="ARBA" id="ARBA00023136"/>
    </source>
</evidence>
<dbReference type="Gene3D" id="1.10.238.10">
    <property type="entry name" value="EF-hand"/>
    <property type="match status" value="1"/>
</dbReference>
<name>A0A485LM16_9STRA</name>
<dbReference type="GO" id="GO:0001518">
    <property type="term" value="C:voltage-gated sodium channel complex"/>
    <property type="evidence" value="ECO:0007669"/>
    <property type="project" value="TreeGrafter"/>
</dbReference>
<feature type="transmembrane region" description="Helical" evidence="12">
    <location>
        <begin position="396"/>
        <end position="418"/>
    </location>
</feature>
<evidence type="ECO:0000313" key="16">
    <source>
        <dbReference type="Proteomes" id="UP000332933"/>
    </source>
</evidence>
<dbReference type="Gene3D" id="1.10.287.70">
    <property type="match status" value="4"/>
</dbReference>
<dbReference type="OrthoDB" id="431720at2759"/>
<feature type="transmembrane region" description="Helical" evidence="12">
    <location>
        <begin position="538"/>
        <end position="556"/>
    </location>
</feature>
<feature type="region of interest" description="Disordered" evidence="11">
    <location>
        <begin position="1673"/>
        <end position="1704"/>
    </location>
</feature>
<dbReference type="EMBL" id="VJMH01007185">
    <property type="protein sequence ID" value="KAF0685333.1"/>
    <property type="molecule type" value="Genomic_DNA"/>
</dbReference>
<dbReference type="GO" id="GO:0022843">
    <property type="term" value="F:voltage-gated monoatomic cation channel activity"/>
    <property type="evidence" value="ECO:0007669"/>
    <property type="project" value="UniProtKB-ARBA"/>
</dbReference>
<dbReference type="Gene3D" id="1.20.120.350">
    <property type="entry name" value="Voltage-gated potassium channels. Chain C"/>
    <property type="match status" value="4"/>
</dbReference>
<keyword evidence="9" id="KW-0325">Glycoprotein</keyword>
<feature type="transmembrane region" description="Helical" evidence="12">
    <location>
        <begin position="1230"/>
        <end position="1256"/>
    </location>
</feature>
<keyword evidence="5" id="KW-0851">Voltage-gated channel</keyword>
<dbReference type="InterPro" id="IPR005821">
    <property type="entry name" value="Ion_trans_dom"/>
</dbReference>
<evidence type="ECO:0000256" key="5">
    <source>
        <dbReference type="ARBA" id="ARBA00022882"/>
    </source>
</evidence>
<dbReference type="Pfam" id="PF16905">
    <property type="entry name" value="GPHH"/>
    <property type="match status" value="1"/>
</dbReference>
<feature type="transmembrane region" description="Helical" evidence="12">
    <location>
        <begin position="366"/>
        <end position="384"/>
    </location>
</feature>
<keyword evidence="3 12" id="KW-0812">Transmembrane</keyword>
<dbReference type="SUPFAM" id="SSF81324">
    <property type="entry name" value="Voltage-gated potassium channels"/>
    <property type="match status" value="4"/>
</dbReference>
<dbReference type="PROSITE" id="PS50222">
    <property type="entry name" value="EF_HAND_2"/>
    <property type="match status" value="1"/>
</dbReference>
<dbReference type="Pfam" id="PF00520">
    <property type="entry name" value="Ion_trans"/>
    <property type="match status" value="4"/>
</dbReference>
<feature type="transmembrane region" description="Helical" evidence="12">
    <location>
        <begin position="182"/>
        <end position="211"/>
    </location>
</feature>
<dbReference type="InterPro" id="IPR002048">
    <property type="entry name" value="EF_hand_dom"/>
</dbReference>
<dbReference type="PANTHER" id="PTHR10037">
    <property type="entry name" value="VOLTAGE-GATED CATION CHANNEL CALCIUM AND SODIUM"/>
    <property type="match status" value="1"/>
</dbReference>
<dbReference type="FunFam" id="1.20.120.350:FF:000009">
    <property type="entry name" value="Voltage-dependent T-type calcium channel subunit alpha"/>
    <property type="match status" value="1"/>
</dbReference>
<evidence type="ECO:0000256" key="11">
    <source>
        <dbReference type="SAM" id="MobiDB-lite"/>
    </source>
</evidence>
<keyword evidence="10" id="KW-0407">Ion channel</keyword>
<evidence type="ECO:0000259" key="13">
    <source>
        <dbReference type="PROSITE" id="PS50222"/>
    </source>
</evidence>
<feature type="transmembrane region" description="Helical" evidence="12">
    <location>
        <begin position="709"/>
        <end position="731"/>
    </location>
</feature>
<evidence type="ECO:0000256" key="7">
    <source>
        <dbReference type="ARBA" id="ARBA00023065"/>
    </source>
</evidence>
<dbReference type="Proteomes" id="UP000332933">
    <property type="component" value="Unassembled WGS sequence"/>
</dbReference>
<feature type="transmembrane region" description="Helical" evidence="12">
    <location>
        <begin position="1304"/>
        <end position="1323"/>
    </location>
</feature>
<gene>
    <name evidence="15" type="primary">Aste57867_22753</name>
    <name evidence="14" type="ORF">As57867_022683</name>
    <name evidence="15" type="ORF">ASTE57867_22753</name>
</gene>
<proteinExistence type="predicted"/>
<sequence>MADITSILPLSSVVPLPVPPLPVGRHASHQRRHKFQRRSLGCLSLSNPLRRICIRLVTWRWFDRFIVVAVLFNTIILGLTDYTNAWADGPNLTIPINRFIEKSNVVSFYIFLVEAAVKSIALGVCWGDGAYLSDGWNRLDFVIVVSGLISAFNIKGIKVGFIRVLRVLRPLRTLHSLPGLRVLTNALLASLPALANVFILLLFVMLVFAILGMESYRGDFHFRCRVTPFPVTLPSDGSQGWPPYVNASYIATVQTTPQNFTCVVAAYDDNDGDNPTLTDEWPTPQPCFWPLDASEPVPLLCNQQPDIGRQCRRGTVCGSNFDVDGHPKFSYLLTPPWSSSHANDDALFTPNLNYGLASFDNLGRTWVIILQTITASGWMVLLQSTQNTASPVVAAIYFHALLFIGMCFLLQLNMAVLFKEFQKAKEDQARHLDEQHAREASVLAALGVPTGQHKVLVSSMGSHLVKRIAVASPSTPPPGDVAINAHHGRSVQSWALGLIRAKHFTKIGLAVTVVNIVILSCDYHGIPNRVKNNFEAANFVLMLYFGVESALKFLGLGPRAFWRDKFNRFDLITFMMGLIEAGINPPTFVDGNPVSGKFWTAFRAARIFKIARSWKSLNVFMSALYNSFDEIFNFLLFLVLFILIFSLVGMELFATHYQFDPVNFAVPFNNTNNATRLHRSNFDSITAAAVTVFQYLTYDNWPDVMFDGWISVGVAAPIYASLVIVLGVFVVMNMFSAILVQCVMDADGGGSSSADAAPMPMVTSSFSPDETFARSATTHRDSLRSQSVRAARRAMQQLLRFQSLAAAASTRIQSASLPRQGGTLGQRSLGFFSRTTRLRRLATWLLARREFDWAMGLVIFVSCVFTAVDTPLLDPTTGLGLVLDRSDLVFAILFSLECGINIVARGVVFGRHAYLRDAWRCLDCFIVVVSVLPYCLGTSGGGGALSGLRSLRALRALRPLRVINKLPSLKIVVNTLFLCMADVVRALLFFGFMLFLFGLMGLALWKGAVYTCSISPYTYGQGTGTPLAPPWFPTDYTGDFNLVSLDELKYWDRMTFPRSWNAMRPAERAAFRGVWNQTSGCGPPFRNDDVVPTSKQICLCFASTNGTTWVPQTPQVFDNIFVAVGGLYELTTMEGWTATMRATIDAVGEDMQGVANTTPGYMFWWWAFELICGFFMINLFIGVLCDVFMKQSYGAMLSDEQVNWIKLQNKVLTMSPQRMLRRPAHPVRSFFYTITTFAYCEHILTLVILINTMVMAMDVFGQDESTTLGLNATNTVCSYIFVFEAVVKLVSFGRYYFESNWNRFDFFIVLVTIMNLVLNAYNIDGGPAATVIRVFRVGRALRLIRKAKIMKNLVDTLIVSLPTFGNVASLLSLLYYIFAAVAVQLFAKVGLDNQMINSNQNFQSFWVAYQMLIGWSTGENWDNFTWEVYSTTPSTNPTCVDRPFNASMCGFNNSEGCVPLDGCGSWLIVPFMYTFYMTIGYIAINLFSAIVVDAVGDYASDGPVNVNSLADFADRWAEFDPSGSGLITADALVEFLYTVAPPFGFRGVVGFTRRRVVLAIGELNIPIYDHQYVHFKDVPRALVQRVLAEGDRAKLERISGVMEDYGINKQFDEMWFRTHGRKHRESLSSRIQMPSRRYAAAVIIQGFVARMHLAREGKVARMVTRRLTVEMPPEASQEAQANAAKVMPRKKTRTVLEPLPTQTL</sequence>